<evidence type="ECO:0000259" key="2">
    <source>
        <dbReference type="Pfam" id="PF02719"/>
    </source>
</evidence>
<comment type="similarity">
    <text evidence="1">Belongs to the polysaccharide synthase family.</text>
</comment>
<dbReference type="Proteomes" id="UP000065807">
    <property type="component" value="Chromosome"/>
</dbReference>
<sequence>MNSAYLAGKTVLVTGGTGSIGSEIVRQALQAGATAVRVYSRDEYRQMLLQEELGNDRRLRLLIGDVRDQERLAFAMSGVDIVFHAAAMKHVPACEYNPFEAVKTNVLGIQNVIDCAMRANAERMVTISTDKVVSPMNTMGATKLLGERLMMAANRYKGNRRTVFNCVRFGNVLGSRGSVVPLFRRQIRKGGPLTVTDARATRFFMSIPQAVELALKAGGLSRGGYTFVLKMPVVRIWQLAEVMAAEYAGRGLPLVDIRETGLRPGEKLFEELMTSDEAARAYESDDLFAVPSLLEPLPPPTLDDGWMPTQVTRYSSEDLPPLAPPEIRRMLDSARQLPASLVDPGDSDDDRALELAPKVVVKVAQQA</sequence>
<dbReference type="Pfam" id="PF02719">
    <property type="entry name" value="Polysacc_synt_2"/>
    <property type="match status" value="1"/>
</dbReference>
<dbReference type="PANTHER" id="PTHR43318:SF2">
    <property type="entry name" value="UDP-N-ACETYLGLUCOSAMINE 4,6-DEHYDRATASE (INVERTING)"/>
    <property type="match status" value="1"/>
</dbReference>
<dbReference type="STRING" id="1555112.LIP_2373"/>
<reference evidence="4" key="1">
    <citation type="submission" date="2015-07" db="EMBL/GenBank/DDBJ databases">
        <title>Complete genome sequence and phylogenetic analysis of Limnochorda pilosa.</title>
        <authorList>
            <person name="Watanabe M."/>
            <person name="Kojima H."/>
            <person name="Fukui M."/>
        </authorList>
    </citation>
    <scope>NUCLEOTIDE SEQUENCE [LARGE SCALE GENOMIC DNA]</scope>
    <source>
        <strain evidence="4">HC45</strain>
    </source>
</reference>
<gene>
    <name evidence="3" type="ORF">LIP_2373</name>
</gene>
<dbReference type="CDD" id="cd05237">
    <property type="entry name" value="UDP_invert_4-6DH_SDR_e"/>
    <property type="match status" value="1"/>
</dbReference>
<keyword evidence="4" id="KW-1185">Reference proteome</keyword>
<dbReference type="InterPro" id="IPR051203">
    <property type="entry name" value="Polysaccharide_Synthase-Rel"/>
</dbReference>
<evidence type="ECO:0000313" key="3">
    <source>
        <dbReference type="EMBL" id="BAS28214.1"/>
    </source>
</evidence>
<dbReference type="Gene3D" id="3.40.50.720">
    <property type="entry name" value="NAD(P)-binding Rossmann-like Domain"/>
    <property type="match status" value="1"/>
</dbReference>
<dbReference type="InterPro" id="IPR036291">
    <property type="entry name" value="NAD(P)-bd_dom_sf"/>
</dbReference>
<dbReference type="RefSeq" id="WP_082726218.1">
    <property type="nucleotide sequence ID" value="NZ_AP014924.1"/>
</dbReference>
<proteinExistence type="inferred from homology"/>
<dbReference type="InterPro" id="IPR003869">
    <property type="entry name" value="Polysac_CapD-like"/>
</dbReference>
<organism evidence="3 4">
    <name type="scientific">Limnochorda pilosa</name>
    <dbReference type="NCBI Taxonomy" id="1555112"/>
    <lineage>
        <taxon>Bacteria</taxon>
        <taxon>Bacillati</taxon>
        <taxon>Bacillota</taxon>
        <taxon>Limnochordia</taxon>
        <taxon>Limnochordales</taxon>
        <taxon>Limnochordaceae</taxon>
        <taxon>Limnochorda</taxon>
    </lineage>
</organism>
<dbReference type="AlphaFoldDB" id="A0A0K2SN26"/>
<dbReference type="KEGG" id="lpil:LIP_2373"/>
<accession>A0A0K2SN26</accession>
<dbReference type="SUPFAM" id="SSF51735">
    <property type="entry name" value="NAD(P)-binding Rossmann-fold domains"/>
    <property type="match status" value="1"/>
</dbReference>
<reference evidence="4" key="2">
    <citation type="journal article" date="2016" name="Int. J. Syst. Evol. Microbiol.">
        <title>Complete genome sequence and cell structure of Limnochorda pilosa, a Gram-negative spore-former within the phylum Firmicutes.</title>
        <authorList>
            <person name="Watanabe M."/>
            <person name="Kojima H."/>
            <person name="Fukui M."/>
        </authorList>
    </citation>
    <scope>NUCLEOTIDE SEQUENCE [LARGE SCALE GENOMIC DNA]</scope>
    <source>
        <strain evidence="4">HC45</strain>
    </source>
</reference>
<name>A0A0K2SN26_LIMPI</name>
<dbReference type="PANTHER" id="PTHR43318">
    <property type="entry name" value="UDP-N-ACETYLGLUCOSAMINE 4,6-DEHYDRATASE"/>
    <property type="match status" value="1"/>
</dbReference>
<evidence type="ECO:0000313" key="4">
    <source>
        <dbReference type="Proteomes" id="UP000065807"/>
    </source>
</evidence>
<feature type="domain" description="Polysaccharide biosynthesis protein CapD-like" evidence="2">
    <location>
        <begin position="11"/>
        <end position="290"/>
    </location>
</feature>
<evidence type="ECO:0000256" key="1">
    <source>
        <dbReference type="ARBA" id="ARBA00007430"/>
    </source>
</evidence>
<dbReference type="EMBL" id="AP014924">
    <property type="protein sequence ID" value="BAS28214.1"/>
    <property type="molecule type" value="Genomic_DNA"/>
</dbReference>
<dbReference type="PATRIC" id="fig|1555112.3.peg.2419"/>
<protein>
    <submittedName>
        <fullName evidence="3">Membrane protein</fullName>
    </submittedName>
</protein>
<dbReference type="OrthoDB" id="9803111at2"/>